<dbReference type="PANTHER" id="PTHR11774:SF11">
    <property type="entry name" value="GERANYLGERANYL TRANSFERASE TYPE-2 SUBUNIT BETA"/>
    <property type="match status" value="1"/>
</dbReference>
<proteinExistence type="inferred from homology"/>
<dbReference type="GO" id="GO:0046872">
    <property type="term" value="F:metal ion binding"/>
    <property type="evidence" value="ECO:0007669"/>
    <property type="project" value="UniProtKB-KW"/>
</dbReference>
<keyword evidence="3" id="KW-0637">Prenyltransferase</keyword>
<dbReference type="AlphaFoldDB" id="A0A0M3JT32"/>
<dbReference type="EMBL" id="UYRR01031014">
    <property type="protein sequence ID" value="VDK43513.1"/>
    <property type="molecule type" value="Genomic_DNA"/>
</dbReference>
<dbReference type="WBParaSite" id="ASIM_0001116501-mRNA-1">
    <property type="protein sequence ID" value="ASIM_0001116501-mRNA-1"/>
    <property type="gene ID" value="ASIM_0001116501"/>
</dbReference>
<evidence type="ECO:0000259" key="10">
    <source>
        <dbReference type="Pfam" id="PF00432"/>
    </source>
</evidence>
<dbReference type="Gene3D" id="1.50.10.20">
    <property type="match status" value="1"/>
</dbReference>
<evidence type="ECO:0000256" key="9">
    <source>
        <dbReference type="ARBA" id="ARBA00032766"/>
    </source>
</evidence>
<keyword evidence="6" id="KW-0677">Repeat</keyword>
<feature type="domain" description="Prenyltransferase alpha-alpha toroid" evidence="10">
    <location>
        <begin position="23"/>
        <end position="161"/>
    </location>
</feature>
<comment type="cofactor">
    <cofactor evidence="1">
        <name>Zn(2+)</name>
        <dbReference type="ChEBI" id="CHEBI:29105"/>
    </cofactor>
</comment>
<evidence type="ECO:0000256" key="8">
    <source>
        <dbReference type="ARBA" id="ARBA00030816"/>
    </source>
</evidence>
<evidence type="ECO:0000256" key="6">
    <source>
        <dbReference type="ARBA" id="ARBA00022737"/>
    </source>
</evidence>
<accession>A0A0M3JT32</accession>
<evidence type="ECO:0000313" key="13">
    <source>
        <dbReference type="WBParaSite" id="ASIM_0001116501-mRNA-1"/>
    </source>
</evidence>
<sequence length="167" mass="18861">MDAFLNLARNDVEISSNAPKQLTLELHSKFISNYEKNKQSYEFIMSEYLQMSGMYWCLTAMDIMGKLSELDDLNAIVDYIKKCQQPNGGFASAVSHDAHLLHTLSAVQILVMLNRLNEVDLSGVEKYVVERQNEDGSFGGDCSNEIDTRFSFCAIATLYLIVSLHFD</sequence>
<comment type="similarity">
    <text evidence="2">Belongs to the protein prenyltransferase subunit beta family.</text>
</comment>
<dbReference type="Pfam" id="PF00432">
    <property type="entry name" value="Prenyltrans"/>
    <property type="match status" value="1"/>
</dbReference>
<dbReference type="SUPFAM" id="SSF48239">
    <property type="entry name" value="Terpenoid cyclases/Protein prenyltransferases"/>
    <property type="match status" value="1"/>
</dbReference>
<keyword evidence="5" id="KW-0479">Metal-binding</keyword>
<dbReference type="InterPro" id="IPR045089">
    <property type="entry name" value="PGGT1B-like"/>
</dbReference>
<evidence type="ECO:0000313" key="12">
    <source>
        <dbReference type="Proteomes" id="UP000267096"/>
    </source>
</evidence>
<reference evidence="13" key="1">
    <citation type="submission" date="2017-02" db="UniProtKB">
        <authorList>
            <consortium name="WormBaseParasite"/>
        </authorList>
    </citation>
    <scope>IDENTIFICATION</scope>
</reference>
<dbReference type="Proteomes" id="UP000267096">
    <property type="component" value="Unassembled WGS sequence"/>
</dbReference>
<gene>
    <name evidence="11" type="ORF">ASIM_LOCUS10723</name>
</gene>
<evidence type="ECO:0000256" key="5">
    <source>
        <dbReference type="ARBA" id="ARBA00022723"/>
    </source>
</evidence>
<dbReference type="InterPro" id="IPR001330">
    <property type="entry name" value="Prenyltrans"/>
</dbReference>
<keyword evidence="7" id="KW-0862">Zinc</keyword>
<dbReference type="PANTHER" id="PTHR11774">
    <property type="entry name" value="GERANYLGERANYL TRANSFERASE TYPE BETA SUBUNIT"/>
    <property type="match status" value="1"/>
</dbReference>
<keyword evidence="4" id="KW-0808">Transferase</keyword>
<evidence type="ECO:0000256" key="4">
    <source>
        <dbReference type="ARBA" id="ARBA00022679"/>
    </source>
</evidence>
<evidence type="ECO:0000256" key="3">
    <source>
        <dbReference type="ARBA" id="ARBA00022602"/>
    </source>
</evidence>
<dbReference type="InterPro" id="IPR008930">
    <property type="entry name" value="Terpenoid_cyclase/PrenylTrfase"/>
</dbReference>
<protein>
    <recommendedName>
        <fullName evidence="8">Geranylgeranyl transferase type II subunit beta</fullName>
    </recommendedName>
    <alternativeName>
        <fullName evidence="9">Type II protein geranyl-geranyltransferase subunit beta</fullName>
    </alternativeName>
</protein>
<keyword evidence="12" id="KW-1185">Reference proteome</keyword>
<reference evidence="11 12" key="2">
    <citation type="submission" date="2018-11" db="EMBL/GenBank/DDBJ databases">
        <authorList>
            <consortium name="Pathogen Informatics"/>
        </authorList>
    </citation>
    <scope>NUCLEOTIDE SEQUENCE [LARGE SCALE GENOMIC DNA]</scope>
</reference>
<name>A0A0M3JT32_ANISI</name>
<dbReference type="GO" id="GO:0005968">
    <property type="term" value="C:Rab-protein geranylgeranyltransferase complex"/>
    <property type="evidence" value="ECO:0007669"/>
    <property type="project" value="TreeGrafter"/>
</dbReference>
<evidence type="ECO:0000256" key="2">
    <source>
        <dbReference type="ARBA" id="ARBA00010497"/>
    </source>
</evidence>
<organism evidence="13">
    <name type="scientific">Anisakis simplex</name>
    <name type="common">Herring worm</name>
    <dbReference type="NCBI Taxonomy" id="6269"/>
    <lineage>
        <taxon>Eukaryota</taxon>
        <taxon>Metazoa</taxon>
        <taxon>Ecdysozoa</taxon>
        <taxon>Nematoda</taxon>
        <taxon>Chromadorea</taxon>
        <taxon>Rhabditida</taxon>
        <taxon>Spirurina</taxon>
        <taxon>Ascaridomorpha</taxon>
        <taxon>Ascaridoidea</taxon>
        <taxon>Anisakidae</taxon>
        <taxon>Anisakis</taxon>
        <taxon>Anisakis simplex complex</taxon>
    </lineage>
</organism>
<dbReference type="OrthoDB" id="5428259at2759"/>
<evidence type="ECO:0000256" key="1">
    <source>
        <dbReference type="ARBA" id="ARBA00001947"/>
    </source>
</evidence>
<evidence type="ECO:0000256" key="7">
    <source>
        <dbReference type="ARBA" id="ARBA00022833"/>
    </source>
</evidence>
<evidence type="ECO:0000313" key="11">
    <source>
        <dbReference type="EMBL" id="VDK43513.1"/>
    </source>
</evidence>
<dbReference type="GO" id="GO:0004663">
    <property type="term" value="F:Rab geranylgeranyltransferase activity"/>
    <property type="evidence" value="ECO:0007669"/>
    <property type="project" value="TreeGrafter"/>
</dbReference>